<feature type="transmembrane region" description="Helical" evidence="11">
    <location>
        <begin position="68"/>
        <end position="86"/>
    </location>
</feature>
<dbReference type="AlphaFoldDB" id="A0A1M5FVH8"/>
<evidence type="ECO:0000256" key="6">
    <source>
        <dbReference type="ARBA" id="ARBA00023065"/>
    </source>
</evidence>
<evidence type="ECO:0000256" key="8">
    <source>
        <dbReference type="ARBA" id="ARBA00023303"/>
    </source>
</evidence>
<evidence type="ECO:0000256" key="11">
    <source>
        <dbReference type="HAMAP-Rule" id="MF_00454"/>
    </source>
</evidence>
<dbReference type="InterPro" id="IPR003691">
    <property type="entry name" value="FluC"/>
</dbReference>
<evidence type="ECO:0000313" key="13">
    <source>
        <dbReference type="Proteomes" id="UP000184048"/>
    </source>
</evidence>
<evidence type="ECO:0000256" key="2">
    <source>
        <dbReference type="ARBA" id="ARBA00022475"/>
    </source>
</evidence>
<feature type="transmembrane region" description="Helical" evidence="11">
    <location>
        <begin position="34"/>
        <end position="56"/>
    </location>
</feature>
<evidence type="ECO:0000256" key="4">
    <source>
        <dbReference type="ARBA" id="ARBA00022692"/>
    </source>
</evidence>
<keyword evidence="7 11" id="KW-0472">Membrane</keyword>
<gene>
    <name evidence="11" type="primary">fluC</name>
    <name evidence="11" type="synonym">crcB</name>
    <name evidence="12" type="ORF">SAMN02745131_03954</name>
</gene>
<dbReference type="HAMAP" id="MF_00454">
    <property type="entry name" value="FluC"/>
    <property type="match status" value="1"/>
</dbReference>
<evidence type="ECO:0000256" key="1">
    <source>
        <dbReference type="ARBA" id="ARBA00004651"/>
    </source>
</evidence>
<dbReference type="PANTHER" id="PTHR28259">
    <property type="entry name" value="FLUORIDE EXPORT PROTEIN 1-RELATED"/>
    <property type="match status" value="1"/>
</dbReference>
<name>A0A1M5FVH8_9BACT</name>
<dbReference type="GO" id="GO:0005886">
    <property type="term" value="C:plasma membrane"/>
    <property type="evidence" value="ECO:0007669"/>
    <property type="project" value="UniProtKB-SubCell"/>
</dbReference>
<keyword evidence="13" id="KW-1185">Reference proteome</keyword>
<keyword evidence="3" id="KW-0997">Cell inner membrane</keyword>
<evidence type="ECO:0000256" key="5">
    <source>
        <dbReference type="ARBA" id="ARBA00022989"/>
    </source>
</evidence>
<reference evidence="12 13" key="1">
    <citation type="submission" date="2016-11" db="EMBL/GenBank/DDBJ databases">
        <authorList>
            <person name="Jaros S."/>
            <person name="Januszkiewicz K."/>
            <person name="Wedrychowicz H."/>
        </authorList>
    </citation>
    <scope>NUCLEOTIDE SEQUENCE [LARGE SCALE GENOMIC DNA]</scope>
    <source>
        <strain evidence="12 13">DSM 18119</strain>
    </source>
</reference>
<evidence type="ECO:0000256" key="7">
    <source>
        <dbReference type="ARBA" id="ARBA00023136"/>
    </source>
</evidence>
<dbReference type="Proteomes" id="UP000184048">
    <property type="component" value="Unassembled WGS sequence"/>
</dbReference>
<dbReference type="EMBL" id="FQUU01000025">
    <property type="protein sequence ID" value="SHF95547.1"/>
    <property type="molecule type" value="Genomic_DNA"/>
</dbReference>
<sequence>MLINIILVGLGGASGSIGRYLCQKWVNESYDHSFPLATFLINITGCLLIGILYALGEKGNILSQQTRLLLITGFCGGFTTFSTFAFENVSLIRTGDLFYFLLYSIGSVIAGIIAVYLGSLVIKLI</sequence>
<keyword evidence="11" id="KW-0813">Transport</keyword>
<keyword evidence="5 11" id="KW-1133">Transmembrane helix</keyword>
<comment type="similarity">
    <text evidence="9 11">Belongs to the fluoride channel Fluc/FEX (TC 1.A.43) family.</text>
</comment>
<proteinExistence type="inferred from homology"/>
<protein>
    <recommendedName>
        <fullName evidence="11">Fluoride-specific ion channel FluC</fullName>
    </recommendedName>
</protein>
<feature type="binding site" evidence="11">
    <location>
        <position position="76"/>
    </location>
    <ligand>
        <name>Na(+)</name>
        <dbReference type="ChEBI" id="CHEBI:29101"/>
        <note>structural</note>
    </ligand>
</feature>
<dbReference type="STRING" id="1121884.SAMN02745131_03954"/>
<comment type="subcellular location">
    <subcellularLocation>
        <location evidence="1 11">Cell membrane</location>
        <topology evidence="1 11">Multi-pass membrane protein</topology>
    </subcellularLocation>
</comment>
<evidence type="ECO:0000256" key="3">
    <source>
        <dbReference type="ARBA" id="ARBA00022519"/>
    </source>
</evidence>
<accession>A0A1M5FVH8</accession>
<dbReference type="NCBIfam" id="TIGR00494">
    <property type="entry name" value="crcB"/>
    <property type="match status" value="1"/>
</dbReference>
<comment type="function">
    <text evidence="11">Fluoride-specific ion channel. Important for reducing fluoride concentration in the cell, thus reducing its toxicity.</text>
</comment>
<keyword evidence="11" id="KW-0915">Sodium</keyword>
<keyword evidence="2 11" id="KW-1003">Cell membrane</keyword>
<feature type="binding site" evidence="11">
    <location>
        <position position="79"/>
    </location>
    <ligand>
        <name>Na(+)</name>
        <dbReference type="ChEBI" id="CHEBI:29101"/>
        <note>structural</note>
    </ligand>
</feature>
<dbReference type="RefSeq" id="WP_072837068.1">
    <property type="nucleotide sequence ID" value="NZ_FQUU01000025.1"/>
</dbReference>
<organism evidence="12 13">
    <name type="scientific">Flavisolibacter ginsengisoli DSM 18119</name>
    <dbReference type="NCBI Taxonomy" id="1121884"/>
    <lineage>
        <taxon>Bacteria</taxon>
        <taxon>Pseudomonadati</taxon>
        <taxon>Bacteroidota</taxon>
        <taxon>Chitinophagia</taxon>
        <taxon>Chitinophagales</taxon>
        <taxon>Chitinophagaceae</taxon>
        <taxon>Flavisolibacter</taxon>
    </lineage>
</organism>
<dbReference type="GO" id="GO:0140114">
    <property type="term" value="P:cellular detoxification of fluoride"/>
    <property type="evidence" value="ECO:0007669"/>
    <property type="project" value="UniProtKB-UniRule"/>
</dbReference>
<evidence type="ECO:0000313" key="12">
    <source>
        <dbReference type="EMBL" id="SHF95547.1"/>
    </source>
</evidence>
<dbReference type="OrthoDB" id="9815830at2"/>
<keyword evidence="4 11" id="KW-0812">Transmembrane</keyword>
<dbReference type="GO" id="GO:0046872">
    <property type="term" value="F:metal ion binding"/>
    <property type="evidence" value="ECO:0007669"/>
    <property type="project" value="UniProtKB-KW"/>
</dbReference>
<feature type="transmembrane region" description="Helical" evidence="11">
    <location>
        <begin position="98"/>
        <end position="122"/>
    </location>
</feature>
<keyword evidence="11" id="KW-0479">Metal-binding</keyword>
<keyword evidence="6 11" id="KW-0406">Ion transport</keyword>
<comment type="activity regulation">
    <text evidence="11">Na(+) is not transported, but it plays an essential structural role and its presence is essential for fluoride channel function.</text>
</comment>
<evidence type="ECO:0000256" key="9">
    <source>
        <dbReference type="ARBA" id="ARBA00035120"/>
    </source>
</evidence>
<keyword evidence="8 11" id="KW-0407">Ion channel</keyword>
<evidence type="ECO:0000256" key="10">
    <source>
        <dbReference type="ARBA" id="ARBA00035585"/>
    </source>
</evidence>
<comment type="catalytic activity">
    <reaction evidence="10">
        <text>fluoride(in) = fluoride(out)</text>
        <dbReference type="Rhea" id="RHEA:76159"/>
        <dbReference type="ChEBI" id="CHEBI:17051"/>
    </reaction>
    <physiologicalReaction direction="left-to-right" evidence="10">
        <dbReference type="Rhea" id="RHEA:76160"/>
    </physiologicalReaction>
</comment>
<dbReference type="GO" id="GO:0062054">
    <property type="term" value="F:fluoride channel activity"/>
    <property type="evidence" value="ECO:0007669"/>
    <property type="project" value="UniProtKB-UniRule"/>
</dbReference>
<dbReference type="PANTHER" id="PTHR28259:SF1">
    <property type="entry name" value="FLUORIDE EXPORT PROTEIN 1-RELATED"/>
    <property type="match status" value="1"/>
</dbReference>
<dbReference type="Pfam" id="PF02537">
    <property type="entry name" value="CRCB"/>
    <property type="match status" value="1"/>
</dbReference>